<keyword evidence="1" id="KW-1133">Transmembrane helix</keyword>
<evidence type="ECO:0000313" key="2">
    <source>
        <dbReference type="EMBL" id="JAD96481.1"/>
    </source>
</evidence>
<reference evidence="2" key="1">
    <citation type="submission" date="2014-09" db="EMBL/GenBank/DDBJ databases">
        <authorList>
            <person name="Magalhaes I.L.F."/>
            <person name="Oliveira U."/>
            <person name="Santos F.R."/>
            <person name="Vidigal T.H.D.A."/>
            <person name="Brescovit A.D."/>
            <person name="Santos A.J."/>
        </authorList>
    </citation>
    <scope>NUCLEOTIDE SEQUENCE</scope>
    <source>
        <tissue evidence="2">Shoot tissue taken approximately 20 cm above the soil surface</tissue>
    </source>
</reference>
<reference evidence="2" key="2">
    <citation type="journal article" date="2015" name="Data Brief">
        <title>Shoot transcriptome of the giant reed, Arundo donax.</title>
        <authorList>
            <person name="Barrero R.A."/>
            <person name="Guerrero F.D."/>
            <person name="Moolhuijzen P."/>
            <person name="Goolsby J.A."/>
            <person name="Tidwell J."/>
            <person name="Bellgard S.E."/>
            <person name="Bellgard M.I."/>
        </authorList>
    </citation>
    <scope>NUCLEOTIDE SEQUENCE</scope>
    <source>
        <tissue evidence="2">Shoot tissue taken approximately 20 cm above the soil surface</tissue>
    </source>
</reference>
<keyword evidence="1" id="KW-0472">Membrane</keyword>
<accession>A0A0A9E8V2</accession>
<organism evidence="2">
    <name type="scientific">Arundo donax</name>
    <name type="common">Giant reed</name>
    <name type="synonym">Donax arundinaceus</name>
    <dbReference type="NCBI Taxonomy" id="35708"/>
    <lineage>
        <taxon>Eukaryota</taxon>
        <taxon>Viridiplantae</taxon>
        <taxon>Streptophyta</taxon>
        <taxon>Embryophyta</taxon>
        <taxon>Tracheophyta</taxon>
        <taxon>Spermatophyta</taxon>
        <taxon>Magnoliopsida</taxon>
        <taxon>Liliopsida</taxon>
        <taxon>Poales</taxon>
        <taxon>Poaceae</taxon>
        <taxon>PACMAD clade</taxon>
        <taxon>Arundinoideae</taxon>
        <taxon>Arundineae</taxon>
        <taxon>Arundo</taxon>
    </lineage>
</organism>
<feature type="transmembrane region" description="Helical" evidence="1">
    <location>
        <begin position="6"/>
        <end position="26"/>
    </location>
</feature>
<dbReference type="EMBL" id="GBRH01201414">
    <property type="protein sequence ID" value="JAD96481.1"/>
    <property type="molecule type" value="Transcribed_RNA"/>
</dbReference>
<name>A0A0A9E8V2_ARUDO</name>
<keyword evidence="1" id="KW-0812">Transmembrane</keyword>
<sequence length="51" mass="6125">MGRYFLYEIVADICLLTYRFSLLWFWPKKKTIGCNIFLSALKKFIKDCEVV</sequence>
<evidence type="ECO:0000256" key="1">
    <source>
        <dbReference type="SAM" id="Phobius"/>
    </source>
</evidence>
<protein>
    <submittedName>
        <fullName evidence="2">Uncharacterized protein</fullName>
    </submittedName>
</protein>
<proteinExistence type="predicted"/>
<dbReference type="AlphaFoldDB" id="A0A0A9E8V2"/>